<dbReference type="PANTHER" id="PTHR30537:SF26">
    <property type="entry name" value="GLYCINE CLEAVAGE SYSTEM TRANSCRIPTIONAL ACTIVATOR"/>
    <property type="match status" value="1"/>
</dbReference>
<dbReference type="RefSeq" id="WP_181052504.1">
    <property type="nucleotide sequence ID" value="NZ_JACDXJ010000001.1"/>
</dbReference>
<dbReference type="NCBIfam" id="NF008352">
    <property type="entry name" value="PRK11139.1"/>
    <property type="match status" value="1"/>
</dbReference>
<evidence type="ECO:0000256" key="3">
    <source>
        <dbReference type="ARBA" id="ARBA00023125"/>
    </source>
</evidence>
<dbReference type="SUPFAM" id="SSF46785">
    <property type="entry name" value="Winged helix' DNA-binding domain"/>
    <property type="match status" value="1"/>
</dbReference>
<evidence type="ECO:0000259" key="5">
    <source>
        <dbReference type="PROSITE" id="PS50931"/>
    </source>
</evidence>
<comment type="similarity">
    <text evidence="1">Belongs to the LysR transcriptional regulatory family.</text>
</comment>
<proteinExistence type="inferred from homology"/>
<dbReference type="SUPFAM" id="SSF53850">
    <property type="entry name" value="Periplasmic binding protein-like II"/>
    <property type="match status" value="1"/>
</dbReference>
<dbReference type="InterPro" id="IPR000847">
    <property type="entry name" value="LysR_HTH_N"/>
</dbReference>
<dbReference type="Gene3D" id="1.10.10.10">
    <property type="entry name" value="Winged helix-like DNA-binding domain superfamily/Winged helix DNA-binding domain"/>
    <property type="match status" value="1"/>
</dbReference>
<dbReference type="CDD" id="cd08432">
    <property type="entry name" value="PBP2_GcdR_TrpI_HvrB_AmpR_like"/>
    <property type="match status" value="1"/>
</dbReference>
<sequence length="311" mass="34266">MPRPPSKLPPMSAVRVFEAAARHQSFTRAAEELGMTQAAVSYQIKILEDRVGAPLFNRLPRQVTLTAKGRQLAPAITEAFEALRNAFSGVEDAVQSVLSLTTLSTFASNWLVPRLGRFRQIHPNIAVQISVSTEMVELARSEFDIGIRSGTGEWPGLERHALFPNQFIPVCSPDLLQGVDVREPIDILKLPLISPGDPWWQDWFTAAGEPNVDLSRRPDNSLGVQQLEGMAAIAGQGVALINPFFFPEDLASGRLVKPFDMLATTDRSYWLVYPKARRRSAKIEAFRDWVLSEVAGDSEAADCRVGTKTGA</sequence>
<name>A0A838BPX0_9HYPH</name>
<dbReference type="GO" id="GO:0043565">
    <property type="term" value="F:sequence-specific DNA binding"/>
    <property type="evidence" value="ECO:0007669"/>
    <property type="project" value="TreeGrafter"/>
</dbReference>
<dbReference type="PANTHER" id="PTHR30537">
    <property type="entry name" value="HTH-TYPE TRANSCRIPTIONAL REGULATOR"/>
    <property type="match status" value="1"/>
</dbReference>
<dbReference type="InterPro" id="IPR036390">
    <property type="entry name" value="WH_DNA-bd_sf"/>
</dbReference>
<dbReference type="PRINTS" id="PR00039">
    <property type="entry name" value="HTHLYSR"/>
</dbReference>
<keyword evidence="4" id="KW-0804">Transcription</keyword>
<comment type="caution">
    <text evidence="6">The sequence shown here is derived from an EMBL/GenBank/DDBJ whole genome shotgun (WGS) entry which is preliminary data.</text>
</comment>
<gene>
    <name evidence="6" type="primary">gcvA</name>
    <name evidence="6" type="ORF">H0S73_12685</name>
</gene>
<dbReference type="PROSITE" id="PS50931">
    <property type="entry name" value="HTH_LYSR"/>
    <property type="match status" value="1"/>
</dbReference>
<dbReference type="GO" id="GO:0003700">
    <property type="term" value="F:DNA-binding transcription factor activity"/>
    <property type="evidence" value="ECO:0007669"/>
    <property type="project" value="InterPro"/>
</dbReference>
<dbReference type="EMBL" id="JACDXJ010000001">
    <property type="protein sequence ID" value="MBA1156983.1"/>
    <property type="molecule type" value="Genomic_DNA"/>
</dbReference>
<dbReference type="InterPro" id="IPR005119">
    <property type="entry name" value="LysR_subst-bd"/>
</dbReference>
<dbReference type="Proteomes" id="UP000572984">
    <property type="component" value="Unassembled WGS sequence"/>
</dbReference>
<evidence type="ECO:0000256" key="2">
    <source>
        <dbReference type="ARBA" id="ARBA00023015"/>
    </source>
</evidence>
<evidence type="ECO:0000313" key="6">
    <source>
        <dbReference type="EMBL" id="MBA1156983.1"/>
    </source>
</evidence>
<protein>
    <submittedName>
        <fullName evidence="6">Transcriptional regulator GcvA</fullName>
    </submittedName>
</protein>
<keyword evidence="2" id="KW-0805">Transcription regulation</keyword>
<keyword evidence="7" id="KW-1185">Reference proteome</keyword>
<keyword evidence="3" id="KW-0238">DNA-binding</keyword>
<evidence type="ECO:0000256" key="1">
    <source>
        <dbReference type="ARBA" id="ARBA00009437"/>
    </source>
</evidence>
<organism evidence="6 7">
    <name type="scientific">Microvirga mediterraneensis</name>
    <dbReference type="NCBI Taxonomy" id="2754695"/>
    <lineage>
        <taxon>Bacteria</taxon>
        <taxon>Pseudomonadati</taxon>
        <taxon>Pseudomonadota</taxon>
        <taxon>Alphaproteobacteria</taxon>
        <taxon>Hyphomicrobiales</taxon>
        <taxon>Methylobacteriaceae</taxon>
        <taxon>Microvirga</taxon>
    </lineage>
</organism>
<dbReference type="Pfam" id="PF00126">
    <property type="entry name" value="HTH_1"/>
    <property type="match status" value="1"/>
</dbReference>
<dbReference type="Pfam" id="PF03466">
    <property type="entry name" value="LysR_substrate"/>
    <property type="match status" value="1"/>
</dbReference>
<dbReference type="FunFam" id="1.10.10.10:FF:000038">
    <property type="entry name" value="Glycine cleavage system transcriptional activator"/>
    <property type="match status" value="1"/>
</dbReference>
<evidence type="ECO:0000256" key="4">
    <source>
        <dbReference type="ARBA" id="ARBA00023163"/>
    </source>
</evidence>
<accession>A0A838BPX0</accession>
<dbReference type="InterPro" id="IPR036388">
    <property type="entry name" value="WH-like_DNA-bd_sf"/>
</dbReference>
<dbReference type="InterPro" id="IPR058163">
    <property type="entry name" value="LysR-type_TF_proteobact-type"/>
</dbReference>
<evidence type="ECO:0000313" key="7">
    <source>
        <dbReference type="Proteomes" id="UP000572984"/>
    </source>
</evidence>
<dbReference type="AlphaFoldDB" id="A0A838BPX0"/>
<dbReference type="GO" id="GO:0006351">
    <property type="term" value="P:DNA-templated transcription"/>
    <property type="evidence" value="ECO:0007669"/>
    <property type="project" value="TreeGrafter"/>
</dbReference>
<feature type="domain" description="HTH lysR-type" evidence="5">
    <location>
        <begin position="9"/>
        <end position="66"/>
    </location>
</feature>
<dbReference type="Gene3D" id="3.40.190.10">
    <property type="entry name" value="Periplasmic binding protein-like II"/>
    <property type="match status" value="2"/>
</dbReference>
<reference evidence="6 7" key="1">
    <citation type="submission" date="2020-07" db="EMBL/GenBank/DDBJ databases">
        <title>Draft genome and description of Microvirga mediterraneensis Marseille-Q2068 sp. nov.</title>
        <authorList>
            <person name="Boxberger M."/>
        </authorList>
    </citation>
    <scope>NUCLEOTIDE SEQUENCE [LARGE SCALE GENOMIC DNA]</scope>
    <source>
        <strain evidence="6 7">Marseille-Q2068</strain>
    </source>
</reference>